<evidence type="ECO:0000313" key="3">
    <source>
        <dbReference type="Proteomes" id="UP000298471"/>
    </source>
</evidence>
<protein>
    <submittedName>
        <fullName evidence="2">Uncharacterized protein</fullName>
    </submittedName>
</protein>
<dbReference type="OrthoDB" id="887364at2"/>
<accession>A0A4Z0QEX1</accession>
<organism evidence="2 3">
    <name type="scientific">Hymenobacter metallicola</name>
    <dbReference type="NCBI Taxonomy" id="2563114"/>
    <lineage>
        <taxon>Bacteria</taxon>
        <taxon>Pseudomonadati</taxon>
        <taxon>Bacteroidota</taxon>
        <taxon>Cytophagia</taxon>
        <taxon>Cytophagales</taxon>
        <taxon>Hymenobacteraceae</taxon>
        <taxon>Hymenobacter</taxon>
    </lineage>
</organism>
<comment type="caution">
    <text evidence="2">The sequence shown here is derived from an EMBL/GenBank/DDBJ whole genome shotgun (WGS) entry which is preliminary data.</text>
</comment>
<dbReference type="Proteomes" id="UP000298471">
    <property type="component" value="Unassembled WGS sequence"/>
</dbReference>
<keyword evidence="3" id="KW-1185">Reference proteome</keyword>
<name>A0A4Z0QEX1_9BACT</name>
<feature type="chain" id="PRO_5021400294" evidence="1">
    <location>
        <begin position="22"/>
        <end position="74"/>
    </location>
</feature>
<evidence type="ECO:0000313" key="2">
    <source>
        <dbReference type="EMBL" id="TGE28570.1"/>
    </source>
</evidence>
<reference evidence="2 3" key="1">
    <citation type="submission" date="2019-04" db="EMBL/GenBank/DDBJ databases">
        <authorList>
            <person name="Feng G."/>
            <person name="Zhang J."/>
            <person name="Zhu H."/>
        </authorList>
    </citation>
    <scope>NUCLEOTIDE SEQUENCE [LARGE SCALE GENOMIC DNA]</scope>
    <source>
        <strain evidence="2 3">9PBR-1</strain>
    </source>
</reference>
<dbReference type="EMBL" id="SRMB01000001">
    <property type="protein sequence ID" value="TGE28570.1"/>
    <property type="molecule type" value="Genomic_DNA"/>
</dbReference>
<dbReference type="AlphaFoldDB" id="A0A4Z0QEX1"/>
<evidence type="ECO:0000256" key="1">
    <source>
        <dbReference type="SAM" id="SignalP"/>
    </source>
</evidence>
<feature type="signal peptide" evidence="1">
    <location>
        <begin position="1"/>
        <end position="21"/>
    </location>
</feature>
<keyword evidence="1" id="KW-0732">Signal</keyword>
<sequence length="74" mass="8600">MNKVLLLFGVLFLFLTSEVSAARPSSYARAKAKGRMYVHRPNYKVYKGSKRHRKSSWFRLPKLSQKAGGHRSRF</sequence>
<gene>
    <name evidence="2" type="ORF">E5K02_03645</name>
</gene>
<proteinExistence type="predicted"/>
<dbReference type="RefSeq" id="WP_135392169.1">
    <property type="nucleotide sequence ID" value="NZ_SRMB01000001.1"/>
</dbReference>